<dbReference type="AlphaFoldDB" id="A0A0P9DMU5"/>
<accession>A0A0P9DMU5</accession>
<sequence>MPWTCFLLTPTTTAQQRMRRYSFVAVGGVCPHTTEGMGHHAEIAIADGPVCLMPDGTLDEVPIDRSDPRWQQIAQCACGYRFAHDDAWQIPQDPYYVDLIGSKYTVRPGAGPFAAPAGALWEAPWSGDARDPWNGPDGKSYMVRLPDGTDWNMDGPSTSGPGWRRTGAVPHFTVQPSILSRGYHGWLTDGILTDDLEGRTYGST</sequence>
<gene>
    <name evidence="1" type="ORF">SE17_01675</name>
</gene>
<comment type="caution">
    <text evidence="1">The sequence shown here is derived from an EMBL/GenBank/DDBJ whole genome shotgun (WGS) entry which is preliminary data.</text>
</comment>
<dbReference type="Proteomes" id="UP000050509">
    <property type="component" value="Unassembled WGS sequence"/>
</dbReference>
<proteinExistence type="predicted"/>
<reference evidence="1 2" key="1">
    <citation type="submission" date="2015-09" db="EMBL/GenBank/DDBJ databases">
        <title>Draft genome sequence of Kouleothrix aurantiaca JCM 19913.</title>
        <authorList>
            <person name="Hemp J."/>
        </authorList>
    </citation>
    <scope>NUCLEOTIDE SEQUENCE [LARGE SCALE GENOMIC DNA]</scope>
    <source>
        <strain evidence="1 2">COM-B</strain>
    </source>
</reference>
<protein>
    <submittedName>
        <fullName evidence="1">Uncharacterized protein</fullName>
    </submittedName>
</protein>
<evidence type="ECO:0000313" key="2">
    <source>
        <dbReference type="Proteomes" id="UP000050509"/>
    </source>
</evidence>
<name>A0A0P9DMU5_9CHLR</name>
<keyword evidence="2" id="KW-1185">Reference proteome</keyword>
<evidence type="ECO:0000313" key="1">
    <source>
        <dbReference type="EMBL" id="KPV54753.1"/>
    </source>
</evidence>
<dbReference type="EMBL" id="LJCR01000017">
    <property type="protein sequence ID" value="KPV54753.1"/>
    <property type="molecule type" value="Genomic_DNA"/>
</dbReference>
<organism evidence="1 2">
    <name type="scientific">Kouleothrix aurantiaca</name>
    <dbReference type="NCBI Taxonomy" id="186479"/>
    <lineage>
        <taxon>Bacteria</taxon>
        <taxon>Bacillati</taxon>
        <taxon>Chloroflexota</taxon>
        <taxon>Chloroflexia</taxon>
        <taxon>Chloroflexales</taxon>
        <taxon>Roseiflexineae</taxon>
        <taxon>Roseiflexaceae</taxon>
        <taxon>Kouleothrix</taxon>
    </lineage>
</organism>